<sequence>MRNTILIFLSIINLIIIEITLSFNTGIDYLSLRVIFVAFTLVTSVYMILLYRTTKQLIIALIAVFISLIHILLIIRIVFQAIYS</sequence>
<evidence type="ECO:0000313" key="2">
    <source>
        <dbReference type="EMBL" id="CAD7359051.1"/>
    </source>
</evidence>
<keyword evidence="1" id="KW-1133">Transmembrane helix</keyword>
<dbReference type="EMBL" id="LR962863">
    <property type="protein sequence ID" value="CAD7359051.1"/>
    <property type="molecule type" value="Genomic_DNA"/>
</dbReference>
<gene>
    <name evidence="3" type="ORF">NCTC12218_00639</name>
</gene>
<reference evidence="2 4" key="2">
    <citation type="submission" date="2020-11" db="EMBL/GenBank/DDBJ databases">
        <authorList>
            <consortium name="Pathogen Informatics"/>
        </authorList>
    </citation>
    <scope>NUCLEOTIDE SEQUENCE [LARGE SCALE GENOMIC DNA]</scope>
    <source>
        <strain evidence="2 4">NCTC12218</strain>
    </source>
</reference>
<feature type="transmembrane region" description="Helical" evidence="1">
    <location>
        <begin position="30"/>
        <end position="51"/>
    </location>
</feature>
<dbReference type="EMBL" id="UHEF01000001">
    <property type="protein sequence ID" value="SUM87459.1"/>
    <property type="molecule type" value="Genomic_DNA"/>
</dbReference>
<proteinExistence type="predicted"/>
<feature type="transmembrane region" description="Helical" evidence="1">
    <location>
        <begin position="6"/>
        <end position="23"/>
    </location>
</feature>
<protein>
    <submittedName>
        <fullName evidence="3">Uncharacterized protein</fullName>
    </submittedName>
</protein>
<name>A0A7Z7VWQ0_STASC</name>
<evidence type="ECO:0000313" key="3">
    <source>
        <dbReference type="EMBL" id="SUM87459.1"/>
    </source>
</evidence>
<evidence type="ECO:0000313" key="4">
    <source>
        <dbReference type="Proteomes" id="UP000264146"/>
    </source>
</evidence>
<organism evidence="3">
    <name type="scientific">Staphylococcus schleiferi</name>
    <dbReference type="NCBI Taxonomy" id="1295"/>
    <lineage>
        <taxon>Bacteria</taxon>
        <taxon>Bacillati</taxon>
        <taxon>Bacillota</taxon>
        <taxon>Bacilli</taxon>
        <taxon>Bacillales</taxon>
        <taxon>Staphylococcaceae</taxon>
        <taxon>Staphylococcus</taxon>
    </lineage>
</organism>
<feature type="transmembrane region" description="Helical" evidence="1">
    <location>
        <begin position="57"/>
        <end position="79"/>
    </location>
</feature>
<evidence type="ECO:0000256" key="1">
    <source>
        <dbReference type="SAM" id="Phobius"/>
    </source>
</evidence>
<keyword evidence="1" id="KW-0472">Membrane</keyword>
<dbReference type="GeneID" id="93789368"/>
<dbReference type="RefSeq" id="WP_016426337.1">
    <property type="nucleotide sequence ID" value="NZ_CABKRV010000002.1"/>
</dbReference>
<reference evidence="3" key="1">
    <citation type="submission" date="2018-06" db="EMBL/GenBank/DDBJ databases">
        <authorList>
            <consortium name="Pathogen Informatics"/>
            <person name="Doyle S."/>
        </authorList>
    </citation>
    <scope>NUCLEOTIDE SEQUENCE [LARGE SCALE GENOMIC DNA]</scope>
    <source>
        <strain evidence="3">NCTC12218</strain>
    </source>
</reference>
<dbReference type="AlphaFoldDB" id="A0A7Z7VWQ0"/>
<dbReference type="Proteomes" id="UP000264146">
    <property type="component" value="Chromosome"/>
</dbReference>
<accession>A0A7Z7VWQ0</accession>
<keyword evidence="1" id="KW-0812">Transmembrane</keyword>